<dbReference type="InterPro" id="IPR013154">
    <property type="entry name" value="ADH-like_N"/>
</dbReference>
<feature type="compositionally biased region" description="Basic and acidic residues" evidence="10">
    <location>
        <begin position="8"/>
        <end position="25"/>
    </location>
</feature>
<dbReference type="CDD" id="cd08230">
    <property type="entry name" value="glucose_DH"/>
    <property type="match status" value="1"/>
</dbReference>
<feature type="binding site" evidence="9">
    <location>
        <begin position="204"/>
        <end position="205"/>
    </location>
    <ligand>
        <name>NADP(+)</name>
        <dbReference type="ChEBI" id="CHEBI:58349"/>
    </ligand>
</feature>
<dbReference type="InterPro" id="IPR011032">
    <property type="entry name" value="GroES-like_sf"/>
</dbReference>
<dbReference type="Proteomes" id="UP000297053">
    <property type="component" value="Chromosome"/>
</dbReference>
<keyword evidence="4 9" id="KW-0862">Zinc</keyword>
<keyword evidence="3 9" id="KW-0547">Nucleotide-binding</keyword>
<keyword evidence="5 9" id="KW-0521">NADP</keyword>
<reference evidence="13 14" key="1">
    <citation type="submission" date="2019-04" db="EMBL/GenBank/DDBJ databases">
        <title>Complete genome sequence of Arthrobacter sp. ZXY-2 associated with effective atrazine degradation and salt adaptation.</title>
        <authorList>
            <person name="Zhao X."/>
        </authorList>
    </citation>
    <scope>NUCLEOTIDE SEQUENCE [LARGE SCALE GENOMIC DNA]</scope>
    <source>
        <strain evidence="14">ZP60</strain>
    </source>
</reference>
<dbReference type="KEGG" id="halz:E5139_14495"/>
<dbReference type="GO" id="GO:0070403">
    <property type="term" value="F:NAD+ binding"/>
    <property type="evidence" value="ECO:0007669"/>
    <property type="project" value="UniProtKB-UniRule"/>
</dbReference>
<organism evidence="13 14">
    <name type="scientific">Halomicrobium mukohataei</name>
    <dbReference type="NCBI Taxonomy" id="57705"/>
    <lineage>
        <taxon>Archaea</taxon>
        <taxon>Methanobacteriati</taxon>
        <taxon>Methanobacteriota</taxon>
        <taxon>Stenosarchaea group</taxon>
        <taxon>Halobacteria</taxon>
        <taxon>Halobacteriales</taxon>
        <taxon>Haloarculaceae</taxon>
        <taxon>Halomicrobium</taxon>
    </lineage>
</organism>
<dbReference type="PANTHER" id="PTHR43189">
    <property type="entry name" value="ZINC-TYPE ALCOHOL DEHYDROGENASE-LIKE PROTEIN C1198.01-RELATED"/>
    <property type="match status" value="1"/>
</dbReference>
<evidence type="ECO:0000256" key="4">
    <source>
        <dbReference type="ARBA" id="ARBA00022833"/>
    </source>
</evidence>
<dbReference type="Pfam" id="PF08240">
    <property type="entry name" value="ADH_N"/>
    <property type="match status" value="1"/>
</dbReference>
<evidence type="ECO:0000256" key="6">
    <source>
        <dbReference type="ARBA" id="ARBA00023002"/>
    </source>
</evidence>
<dbReference type="RefSeq" id="WP_015763224.1">
    <property type="nucleotide sequence ID" value="NZ_CP039375.1"/>
</dbReference>
<gene>
    <name evidence="9" type="primary">gdh</name>
    <name evidence="13" type="ORF">E5139_14495</name>
</gene>
<dbReference type="Gene3D" id="3.90.180.10">
    <property type="entry name" value="Medium-chain alcohol dehydrogenases, catalytic domain"/>
    <property type="match status" value="1"/>
</dbReference>
<evidence type="ECO:0000313" key="13">
    <source>
        <dbReference type="EMBL" id="QCD66793.1"/>
    </source>
</evidence>
<dbReference type="EMBL" id="CP039375">
    <property type="protein sequence ID" value="QCD66793.1"/>
    <property type="molecule type" value="Genomic_DNA"/>
</dbReference>
<evidence type="ECO:0000256" key="7">
    <source>
        <dbReference type="ARBA" id="ARBA00023027"/>
    </source>
</evidence>
<keyword evidence="8 9" id="KW-0119">Carbohydrate metabolism</keyword>
<dbReference type="Gene3D" id="3.40.50.720">
    <property type="entry name" value="NAD(P)-binding Rossmann-like Domain"/>
    <property type="match status" value="1"/>
</dbReference>
<feature type="binding site" evidence="9">
    <location>
        <position position="114"/>
    </location>
    <ligand>
        <name>substrate</name>
    </ligand>
</feature>
<dbReference type="InterPro" id="IPR036291">
    <property type="entry name" value="NAD(P)-bd_dom_sf"/>
</dbReference>
<dbReference type="GO" id="GO:0047936">
    <property type="term" value="F:glucose 1-dehydrogenase [NAD(P)+] activity"/>
    <property type="evidence" value="ECO:0007669"/>
    <property type="project" value="UniProtKB-UniRule"/>
</dbReference>
<accession>A0A4D6KMQ7</accession>
<dbReference type="PANTHER" id="PTHR43189:SF2">
    <property type="entry name" value="GLUCOSE 1-DEHYDROGENASE"/>
    <property type="match status" value="1"/>
</dbReference>
<comment type="cofactor">
    <cofactor evidence="1">
        <name>Zn(2+)</name>
        <dbReference type="ChEBI" id="CHEBI:29105"/>
    </cofactor>
</comment>
<dbReference type="SUPFAM" id="SSF51735">
    <property type="entry name" value="NAD(P)-binding Rossmann-fold domains"/>
    <property type="match status" value="1"/>
</dbReference>
<comment type="function">
    <text evidence="9">Catalyzes the NAD(P)(+)-dependent oxidation of D-glucose to D-gluconate via gluconolactone. Can utilize both NAD(+) and NADP(+) as electron acceptor. Is involved in the degradation of glucose through a modified Entner-Doudoroff pathway.</text>
</comment>
<feature type="binding site" evidence="9">
    <location>
        <position position="300"/>
    </location>
    <ligand>
        <name>substrate</name>
    </ligand>
</feature>
<dbReference type="Pfam" id="PF16912">
    <property type="entry name" value="Glu_dehyd_C"/>
    <property type="match status" value="1"/>
</dbReference>
<protein>
    <recommendedName>
        <fullName evidence="9">Glucose 1-dehydrogenase</fullName>
        <shortName evidence="9">GDH</shortName>
        <shortName evidence="9">GlcDH</shortName>
        <ecNumber evidence="9">1.1.1.47</ecNumber>
    </recommendedName>
</protein>
<feature type="domain" description="Glucose dehydrogenase C-terminal" evidence="12">
    <location>
        <begin position="143"/>
        <end position="351"/>
    </location>
</feature>
<dbReference type="GeneID" id="42180173"/>
<evidence type="ECO:0000256" key="9">
    <source>
        <dbReference type="HAMAP-Rule" id="MF_02127"/>
    </source>
</evidence>
<comment type="catalytic activity">
    <reaction evidence="9">
        <text>D-glucose + NADP(+) = D-glucono-1,5-lactone + NADPH + H(+)</text>
        <dbReference type="Rhea" id="RHEA:14405"/>
        <dbReference type="ChEBI" id="CHEBI:4167"/>
        <dbReference type="ChEBI" id="CHEBI:15378"/>
        <dbReference type="ChEBI" id="CHEBI:16217"/>
        <dbReference type="ChEBI" id="CHEBI:57783"/>
        <dbReference type="ChEBI" id="CHEBI:58349"/>
        <dbReference type="EC" id="1.1.1.47"/>
    </reaction>
</comment>
<dbReference type="GO" id="GO:0005536">
    <property type="term" value="F:D-glucose binding"/>
    <property type="evidence" value="ECO:0007669"/>
    <property type="project" value="UniProtKB-UniRule"/>
</dbReference>
<feature type="binding site" evidence="9">
    <location>
        <begin position="269"/>
        <end position="271"/>
    </location>
    <ligand>
        <name>NADP(+)</name>
        <dbReference type="ChEBI" id="CHEBI:58349"/>
    </ligand>
</feature>
<comment type="similarity">
    <text evidence="9">Belongs to the zinc-containing alcohol dehydrogenase family. Glucose 1-dehydrogenase subfamily.</text>
</comment>
<feature type="binding site" evidence="9">
    <location>
        <position position="154"/>
    </location>
    <ligand>
        <name>substrate</name>
    </ligand>
</feature>
<name>A0A4D6KMQ7_9EURY</name>
<feature type="binding site" evidence="9">
    <location>
        <begin position="298"/>
        <end position="300"/>
    </location>
    <ligand>
        <name>NADP(+)</name>
        <dbReference type="ChEBI" id="CHEBI:58349"/>
    </ligand>
</feature>
<keyword evidence="6 9" id="KW-0560">Oxidoreductase</keyword>
<dbReference type="GO" id="GO:0008270">
    <property type="term" value="F:zinc ion binding"/>
    <property type="evidence" value="ECO:0007669"/>
    <property type="project" value="UniProtKB-UniRule"/>
</dbReference>
<feature type="domain" description="Alcohol dehydrogenase-like N-terminal" evidence="11">
    <location>
        <begin position="25"/>
        <end position="139"/>
    </location>
</feature>
<dbReference type="OMA" id="MCRNGRY"/>
<evidence type="ECO:0000256" key="1">
    <source>
        <dbReference type="ARBA" id="ARBA00001947"/>
    </source>
</evidence>
<dbReference type="InterPro" id="IPR031640">
    <property type="entry name" value="Glu_dehyd_C"/>
</dbReference>
<evidence type="ECO:0000256" key="2">
    <source>
        <dbReference type="ARBA" id="ARBA00022723"/>
    </source>
</evidence>
<comment type="caution">
    <text evidence="9">Lacks conserved residue(s) required for the propagation of feature annotation.</text>
</comment>
<proteinExistence type="inferred from homology"/>
<reference evidence="13 14" key="2">
    <citation type="submission" date="2019-04" db="EMBL/GenBank/DDBJ databases">
        <authorList>
            <person name="Yang S."/>
            <person name="Wei W."/>
        </authorList>
    </citation>
    <scope>NUCLEOTIDE SEQUENCE [LARGE SCALE GENOMIC DNA]</scope>
    <source>
        <strain evidence="14">ZP60</strain>
    </source>
</reference>
<sequence>MKAVAIRRGSDEPELIEKPRPEPKHGEALVRTLRVGVDGTDHEVLSGSHGGFPEGEDHMVMGHEAVGVVEDPNGTGLDEGQYVVPTVRRKPNGETNEYFRRNEPDMAPDGEYFERGIVGEHGYMSEYFTSPADFLIPIEAEIAPYGIFVEPLSNTEKALEHARATRSAFDWYPESAAVLGNGPLGLLTLWQLTQEFDRTYCLGRRDRPDPTIEFIDEVGATYIDSRETPVDEIPDEHEGMDFIYEATGYAPHAFETVQALAPNGVGALLGIPGSWDFEIDGGSLHNDIVLHNKCLFGSVNAGIRHFAEGAAVVEAMPDDLLDHLVTTVTDPENVEPAFEDGDDQIKAIVEFESP</sequence>
<feature type="binding site" evidence="9">
    <location>
        <begin position="181"/>
        <end position="184"/>
    </location>
    <ligand>
        <name>NADP(+)</name>
        <dbReference type="ChEBI" id="CHEBI:58349"/>
    </ligand>
</feature>
<keyword evidence="7 9" id="KW-0520">NAD</keyword>
<evidence type="ECO:0000256" key="8">
    <source>
        <dbReference type="ARBA" id="ARBA00023277"/>
    </source>
</evidence>
<evidence type="ECO:0000256" key="3">
    <source>
        <dbReference type="ARBA" id="ARBA00022741"/>
    </source>
</evidence>
<dbReference type="EC" id="1.1.1.47" evidence="9"/>
<evidence type="ECO:0000256" key="5">
    <source>
        <dbReference type="ARBA" id="ARBA00022857"/>
    </source>
</evidence>
<dbReference type="GO" id="GO:0070401">
    <property type="term" value="F:NADP+ binding"/>
    <property type="evidence" value="ECO:0007669"/>
    <property type="project" value="UniProtKB-UniRule"/>
</dbReference>
<dbReference type="GO" id="GO:0019595">
    <property type="term" value="P:non-phosphorylated glucose catabolic process"/>
    <property type="evidence" value="ECO:0007669"/>
    <property type="project" value="UniProtKB-UniRule"/>
</dbReference>
<evidence type="ECO:0000259" key="11">
    <source>
        <dbReference type="Pfam" id="PF08240"/>
    </source>
</evidence>
<feature type="region of interest" description="Disordered" evidence="10">
    <location>
        <begin position="1"/>
        <end position="25"/>
    </location>
</feature>
<dbReference type="AlphaFoldDB" id="A0A4D6KMQ7"/>
<dbReference type="InterPro" id="IPR026583">
    <property type="entry name" value="Glc_1-DH_arc"/>
</dbReference>
<dbReference type="SUPFAM" id="SSF50129">
    <property type="entry name" value="GroES-like"/>
    <property type="match status" value="1"/>
</dbReference>
<evidence type="ECO:0000259" key="12">
    <source>
        <dbReference type="Pfam" id="PF16912"/>
    </source>
</evidence>
<feature type="binding site" evidence="9">
    <location>
        <position position="40"/>
    </location>
    <ligand>
        <name>substrate</name>
    </ligand>
</feature>
<comment type="catalytic activity">
    <reaction evidence="9">
        <text>D-glucose + NAD(+) = D-glucono-1,5-lactone + NADH + H(+)</text>
        <dbReference type="Rhea" id="RHEA:14293"/>
        <dbReference type="ChEBI" id="CHEBI:4167"/>
        <dbReference type="ChEBI" id="CHEBI:15378"/>
        <dbReference type="ChEBI" id="CHEBI:16217"/>
        <dbReference type="ChEBI" id="CHEBI:57540"/>
        <dbReference type="ChEBI" id="CHEBI:57945"/>
        <dbReference type="EC" id="1.1.1.47"/>
    </reaction>
</comment>
<evidence type="ECO:0000256" key="10">
    <source>
        <dbReference type="SAM" id="MobiDB-lite"/>
    </source>
</evidence>
<evidence type="ECO:0000313" key="14">
    <source>
        <dbReference type="Proteomes" id="UP000297053"/>
    </source>
</evidence>
<feature type="binding site" evidence="9">
    <location>
        <position position="150"/>
    </location>
    <ligand>
        <name>substrate</name>
    </ligand>
</feature>
<keyword evidence="2 9" id="KW-0479">Metal-binding</keyword>
<dbReference type="HAMAP" id="MF_02127">
    <property type="entry name" value="Glucose_DH"/>
    <property type="match status" value="1"/>
</dbReference>